<dbReference type="PANTHER" id="PTHR30055">
    <property type="entry name" value="HTH-TYPE TRANSCRIPTIONAL REGULATOR RUTR"/>
    <property type="match status" value="1"/>
</dbReference>
<dbReference type="SUPFAM" id="SSF48498">
    <property type="entry name" value="Tetracyclin repressor-like, C-terminal domain"/>
    <property type="match status" value="1"/>
</dbReference>
<dbReference type="SUPFAM" id="SSF46689">
    <property type="entry name" value="Homeodomain-like"/>
    <property type="match status" value="1"/>
</dbReference>
<dbReference type="Pfam" id="PF08362">
    <property type="entry name" value="TetR_C_3"/>
    <property type="match status" value="1"/>
</dbReference>
<dbReference type="Gene3D" id="1.10.10.60">
    <property type="entry name" value="Homeodomain-like"/>
    <property type="match status" value="1"/>
</dbReference>
<dbReference type="GO" id="GO:0045892">
    <property type="term" value="P:negative regulation of DNA-templated transcription"/>
    <property type="evidence" value="ECO:0007669"/>
    <property type="project" value="InterPro"/>
</dbReference>
<comment type="caution">
    <text evidence="4">The sequence shown here is derived from an EMBL/GenBank/DDBJ whole genome shotgun (WGS) entry which is preliminary data.</text>
</comment>
<evidence type="ECO:0000256" key="2">
    <source>
        <dbReference type="PROSITE-ProRule" id="PRU00335"/>
    </source>
</evidence>
<dbReference type="OrthoDB" id="2356263at2"/>
<dbReference type="InterPro" id="IPR036271">
    <property type="entry name" value="Tet_transcr_reg_TetR-rel_C_sf"/>
</dbReference>
<dbReference type="InterPro" id="IPR001647">
    <property type="entry name" value="HTH_TetR"/>
</dbReference>
<dbReference type="PROSITE" id="PS50977">
    <property type="entry name" value="HTH_TETR_2"/>
    <property type="match status" value="1"/>
</dbReference>
<dbReference type="GO" id="GO:0000976">
    <property type="term" value="F:transcription cis-regulatory region binding"/>
    <property type="evidence" value="ECO:0007669"/>
    <property type="project" value="TreeGrafter"/>
</dbReference>
<organism evidence="4 5">
    <name type="scientific">Rubellimicrobium rubrum</name>
    <dbReference type="NCBI Taxonomy" id="2585369"/>
    <lineage>
        <taxon>Bacteria</taxon>
        <taxon>Pseudomonadati</taxon>
        <taxon>Pseudomonadota</taxon>
        <taxon>Alphaproteobacteria</taxon>
        <taxon>Rhodobacterales</taxon>
        <taxon>Roseobacteraceae</taxon>
        <taxon>Rubellimicrobium</taxon>
    </lineage>
</organism>
<proteinExistence type="predicted"/>
<feature type="DNA-binding region" description="H-T-H motif" evidence="2">
    <location>
        <begin position="42"/>
        <end position="61"/>
    </location>
</feature>
<keyword evidence="1 2" id="KW-0238">DNA-binding</keyword>
<name>A0A5C4N8F6_9RHOB</name>
<dbReference type="GO" id="GO:0003700">
    <property type="term" value="F:DNA-binding transcription factor activity"/>
    <property type="evidence" value="ECO:0007669"/>
    <property type="project" value="TreeGrafter"/>
</dbReference>
<evidence type="ECO:0000313" key="4">
    <source>
        <dbReference type="EMBL" id="TNC52545.1"/>
    </source>
</evidence>
<sequence>MDGQDEPPRAGGGRTRIQERNRAAILEAGLAVFSATGFSGATLDRIASEAKLSKPNLLYYFPSKEAVHMALLTNLLDAWLAPLRALDPEGEPVAEVLAYVRRKLDLSRDFPRESRLFANEVLRGAPHLSGVLEGELAALVEDKAAVLERWMAEGRLARVPPKHLLFSIWALTQHYADFEPQVRAVLGQGHDPFAEAGDYLETLFRRLLAP</sequence>
<reference evidence="4 5" key="1">
    <citation type="submission" date="2019-06" db="EMBL/GenBank/DDBJ databases">
        <title>YIM 131921 draft genome.</title>
        <authorList>
            <person name="Jiang L."/>
        </authorList>
    </citation>
    <scope>NUCLEOTIDE SEQUENCE [LARGE SCALE GENOMIC DNA]</scope>
    <source>
        <strain evidence="4 5">YIM 131921</strain>
    </source>
</reference>
<dbReference type="AlphaFoldDB" id="A0A5C4N8F6"/>
<feature type="domain" description="HTH tetR-type" evidence="3">
    <location>
        <begin position="19"/>
        <end position="79"/>
    </location>
</feature>
<dbReference type="Pfam" id="PF00440">
    <property type="entry name" value="TetR_N"/>
    <property type="match status" value="1"/>
</dbReference>
<dbReference type="InterPro" id="IPR013573">
    <property type="entry name" value="Tscrpt_reg_YcdC_C"/>
</dbReference>
<dbReference type="InterPro" id="IPR009057">
    <property type="entry name" value="Homeodomain-like_sf"/>
</dbReference>
<evidence type="ECO:0000256" key="1">
    <source>
        <dbReference type="ARBA" id="ARBA00023125"/>
    </source>
</evidence>
<dbReference type="PRINTS" id="PR00455">
    <property type="entry name" value="HTHTETR"/>
</dbReference>
<dbReference type="InterPro" id="IPR050109">
    <property type="entry name" value="HTH-type_TetR-like_transc_reg"/>
</dbReference>
<protein>
    <submittedName>
        <fullName evidence="4">TetR family transcriptional regulator</fullName>
    </submittedName>
</protein>
<evidence type="ECO:0000259" key="3">
    <source>
        <dbReference type="PROSITE" id="PS50977"/>
    </source>
</evidence>
<dbReference type="Gene3D" id="1.10.357.10">
    <property type="entry name" value="Tetracycline Repressor, domain 2"/>
    <property type="match status" value="1"/>
</dbReference>
<gene>
    <name evidence="4" type="ORF">FHG66_02900</name>
</gene>
<dbReference type="Proteomes" id="UP000305887">
    <property type="component" value="Unassembled WGS sequence"/>
</dbReference>
<dbReference type="PANTHER" id="PTHR30055:SF196">
    <property type="entry name" value="HTH-TYPE TRANSCRIPTIONAL REGULATOR RUTR"/>
    <property type="match status" value="1"/>
</dbReference>
<evidence type="ECO:0000313" key="5">
    <source>
        <dbReference type="Proteomes" id="UP000305887"/>
    </source>
</evidence>
<dbReference type="EMBL" id="VDFU01000002">
    <property type="protein sequence ID" value="TNC52545.1"/>
    <property type="molecule type" value="Genomic_DNA"/>
</dbReference>
<keyword evidence="5" id="KW-1185">Reference proteome</keyword>
<accession>A0A5C4N8F6</accession>